<name>A0ABY8AYM5_9BACL</name>
<dbReference type="Pfam" id="PF13408">
    <property type="entry name" value="Zn_ribbon_recom"/>
    <property type="match status" value="1"/>
</dbReference>
<sequence length="496" mass="56371">MTNVCGIYVRKSRQQENMTVQETLESQRESLKAFAVGKGYAIYNVYEEVGSSVDDEREQFNSIKEDIKAGKIQIVVVSAIDRIARSLAIFEDFLQVCKDHNVTIDTPTGLTDASNTGSELLALIQSVLGKAEYSQTKRRLATGKVQAVSVKKRWIGTTAPYGYIYDKNDKELKPHPEQSKVFRKMVELSLEGNSYSQVANALNDAGNRTQNNLRWTAGRIQKILANNTYLGYAEYNSTTIGERGFATDCHEALMTEDEQRQIFALSATRRNYESHASRSWGKVKTSLDGLVYCGKCKRGMSIQISKKKSKARGEWSFYQARRCIHYNEDGTRCTNSGSKIEIIEAVVMEALEGYREQLEAKLEQLSSQDTTVAEKELQSSIELVEEGIRKQNTKLKRAKMLFLDEDVTQEEYREMKKEIADTKTSLEQERNYLSNKLKSLNVEEVATSYKNTIDSIVGLQDAPIEEQNKLMRLLVKRIELTKDSQYTEPQITIEFN</sequence>
<dbReference type="PANTHER" id="PTHR30461:SF23">
    <property type="entry name" value="DNA RECOMBINASE-RELATED"/>
    <property type="match status" value="1"/>
</dbReference>
<evidence type="ECO:0000259" key="3">
    <source>
        <dbReference type="PROSITE" id="PS51737"/>
    </source>
</evidence>
<reference evidence="4 5" key="1">
    <citation type="submission" date="2022-10" db="EMBL/GenBank/DDBJ databases">
        <title>Complete genome sequence of Exiguobacterium profundum TSS-3 isolated from an extremely saline-alkaline spring located in Ixtapa, Chiapas-Mexico.</title>
        <authorList>
            <person name="Rincon-Rosales R."/>
            <person name="Rogel M.A."/>
            <person name="Rincon-Molina C.I."/>
            <person name="Guerrero G."/>
            <person name="Manzano-Gomez L.A."/>
            <person name="Lopez-Lopez A."/>
            <person name="Rincon Molina F.A."/>
            <person name="Martinez-Romero E."/>
        </authorList>
    </citation>
    <scope>NUCLEOTIDE SEQUENCE [LARGE SCALE GENOMIC DNA]</scope>
    <source>
        <strain evidence="4 5">TSS-3</strain>
    </source>
</reference>
<dbReference type="InterPro" id="IPR050639">
    <property type="entry name" value="SSR_resolvase"/>
</dbReference>
<dbReference type="RefSeq" id="WP_275060043.1">
    <property type="nucleotide sequence ID" value="NZ_CP109617.1"/>
</dbReference>
<keyword evidence="1" id="KW-0175">Coiled coil</keyword>
<feature type="domain" description="Resolvase/invertase-type recombinase catalytic" evidence="2">
    <location>
        <begin position="4"/>
        <end position="151"/>
    </location>
</feature>
<dbReference type="PANTHER" id="PTHR30461">
    <property type="entry name" value="DNA-INVERTASE FROM LAMBDOID PROPHAGE"/>
    <property type="match status" value="1"/>
</dbReference>
<dbReference type="Gene3D" id="3.40.50.1390">
    <property type="entry name" value="Resolvase, N-terminal catalytic domain"/>
    <property type="match status" value="1"/>
</dbReference>
<dbReference type="EMBL" id="CP109617">
    <property type="protein sequence ID" value="WED54771.1"/>
    <property type="molecule type" value="Genomic_DNA"/>
</dbReference>
<dbReference type="CDD" id="cd00338">
    <property type="entry name" value="Ser_Recombinase"/>
    <property type="match status" value="1"/>
</dbReference>
<dbReference type="PROSITE" id="PS51736">
    <property type="entry name" value="RECOMBINASES_3"/>
    <property type="match status" value="1"/>
</dbReference>
<organism evidence="4 5">
    <name type="scientific">Exiguobacterium profundum</name>
    <dbReference type="NCBI Taxonomy" id="307643"/>
    <lineage>
        <taxon>Bacteria</taxon>
        <taxon>Bacillati</taxon>
        <taxon>Bacillota</taxon>
        <taxon>Bacilli</taxon>
        <taxon>Bacillales</taxon>
        <taxon>Bacillales Family XII. Incertae Sedis</taxon>
        <taxon>Exiguobacterium</taxon>
    </lineage>
</organism>
<dbReference type="SUPFAM" id="SSF53041">
    <property type="entry name" value="Resolvase-like"/>
    <property type="match status" value="1"/>
</dbReference>
<dbReference type="InterPro" id="IPR025827">
    <property type="entry name" value="Zn_ribbon_recom_dom"/>
</dbReference>
<evidence type="ECO:0000259" key="2">
    <source>
        <dbReference type="PROSITE" id="PS51736"/>
    </source>
</evidence>
<dbReference type="Pfam" id="PF00239">
    <property type="entry name" value="Resolvase"/>
    <property type="match status" value="1"/>
</dbReference>
<protein>
    <submittedName>
        <fullName evidence="4">Recombinase family protein</fullName>
    </submittedName>
</protein>
<dbReference type="Gene3D" id="3.90.1750.20">
    <property type="entry name" value="Putative Large Serine Recombinase, Chain B, Domain 2"/>
    <property type="match status" value="1"/>
</dbReference>
<proteinExistence type="predicted"/>
<dbReference type="InterPro" id="IPR038109">
    <property type="entry name" value="DNA_bind_recomb_sf"/>
</dbReference>
<feature type="domain" description="Recombinase" evidence="3">
    <location>
        <begin position="160"/>
        <end position="272"/>
    </location>
</feature>
<evidence type="ECO:0000313" key="5">
    <source>
        <dbReference type="Proteomes" id="UP001219957"/>
    </source>
</evidence>
<feature type="coiled-coil region" evidence="1">
    <location>
        <begin position="348"/>
        <end position="375"/>
    </location>
</feature>
<gene>
    <name evidence="4" type="ORF">OE059_12110</name>
</gene>
<evidence type="ECO:0000256" key="1">
    <source>
        <dbReference type="SAM" id="Coils"/>
    </source>
</evidence>
<dbReference type="InterPro" id="IPR011109">
    <property type="entry name" value="DNA_bind_recombinase_dom"/>
</dbReference>
<dbReference type="Proteomes" id="UP001219957">
    <property type="component" value="Chromosome"/>
</dbReference>
<dbReference type="SMART" id="SM00857">
    <property type="entry name" value="Resolvase"/>
    <property type="match status" value="1"/>
</dbReference>
<dbReference type="InterPro" id="IPR036162">
    <property type="entry name" value="Resolvase-like_N_sf"/>
</dbReference>
<dbReference type="Pfam" id="PF07508">
    <property type="entry name" value="Recombinase"/>
    <property type="match status" value="1"/>
</dbReference>
<dbReference type="PROSITE" id="PS51737">
    <property type="entry name" value="RECOMBINASE_DNA_BIND"/>
    <property type="match status" value="1"/>
</dbReference>
<keyword evidence="5" id="KW-1185">Reference proteome</keyword>
<evidence type="ECO:0000313" key="4">
    <source>
        <dbReference type="EMBL" id="WED54771.1"/>
    </source>
</evidence>
<feature type="coiled-coil region" evidence="1">
    <location>
        <begin position="409"/>
        <end position="443"/>
    </location>
</feature>
<accession>A0ABY8AYM5</accession>
<dbReference type="InterPro" id="IPR006119">
    <property type="entry name" value="Resolv_N"/>
</dbReference>